<protein>
    <submittedName>
        <fullName evidence="2">Uncharacterized protein</fullName>
    </submittedName>
</protein>
<feature type="compositionally biased region" description="Polar residues" evidence="1">
    <location>
        <begin position="158"/>
        <end position="168"/>
    </location>
</feature>
<dbReference type="InParanoid" id="A0A1V8SH79"/>
<feature type="compositionally biased region" description="Basic and acidic residues" evidence="1">
    <location>
        <begin position="88"/>
        <end position="97"/>
    </location>
</feature>
<gene>
    <name evidence="2" type="ORF">B0A48_15765</name>
</gene>
<evidence type="ECO:0000256" key="1">
    <source>
        <dbReference type="SAM" id="MobiDB-lite"/>
    </source>
</evidence>
<accession>A0A1V8SH79</accession>
<organism evidence="2 3">
    <name type="scientific">Cryoendolithus antarcticus</name>
    <dbReference type="NCBI Taxonomy" id="1507870"/>
    <lineage>
        <taxon>Eukaryota</taxon>
        <taxon>Fungi</taxon>
        <taxon>Dikarya</taxon>
        <taxon>Ascomycota</taxon>
        <taxon>Pezizomycotina</taxon>
        <taxon>Dothideomycetes</taxon>
        <taxon>Dothideomycetidae</taxon>
        <taxon>Cladosporiales</taxon>
        <taxon>Cladosporiaceae</taxon>
        <taxon>Cryoendolithus</taxon>
    </lineage>
</organism>
<name>A0A1V8SH79_9PEZI</name>
<feature type="compositionally biased region" description="Polar residues" evidence="1">
    <location>
        <begin position="53"/>
        <end position="73"/>
    </location>
</feature>
<evidence type="ECO:0000313" key="3">
    <source>
        <dbReference type="Proteomes" id="UP000192596"/>
    </source>
</evidence>
<reference evidence="3" key="1">
    <citation type="submission" date="2017-03" db="EMBL/GenBank/DDBJ databases">
        <title>Genomes of endolithic fungi from Antarctica.</title>
        <authorList>
            <person name="Coleine C."/>
            <person name="Masonjones S."/>
            <person name="Stajich J.E."/>
        </authorList>
    </citation>
    <scope>NUCLEOTIDE SEQUENCE [LARGE SCALE GENOMIC DNA]</scope>
    <source>
        <strain evidence="3">CCFEE 5527</strain>
    </source>
</reference>
<proteinExistence type="predicted"/>
<evidence type="ECO:0000313" key="2">
    <source>
        <dbReference type="EMBL" id="OQN98504.1"/>
    </source>
</evidence>
<dbReference type="EMBL" id="NAJO01000045">
    <property type="protein sequence ID" value="OQN98504.1"/>
    <property type="molecule type" value="Genomic_DNA"/>
</dbReference>
<comment type="caution">
    <text evidence="2">The sequence shown here is derived from an EMBL/GenBank/DDBJ whole genome shotgun (WGS) entry which is preliminary data.</text>
</comment>
<feature type="region of interest" description="Disordered" evidence="1">
    <location>
        <begin position="51"/>
        <end position="178"/>
    </location>
</feature>
<dbReference type="Proteomes" id="UP000192596">
    <property type="component" value="Unassembled WGS sequence"/>
</dbReference>
<keyword evidence="3" id="KW-1185">Reference proteome</keyword>
<dbReference type="AlphaFoldDB" id="A0A1V8SH79"/>
<sequence length="348" mass="38385">MPGPRRIRIRSEEMGQICTVDIDRMEYVLDDRTRVRVGDNYQRGIREAYESYNARQAQPESPPSTTAYNTASGRRQAGSGDQPRSLGRRADREDSPDKLAANFRRLNVRNNVSDGSRDREKGEAVQSEDEVPVPRPGGRRSSNQATASLRREPRGSGSPPQHQRSQHSPAPDEPSSPLAERNKLIVTLMRVYNVPARDAIAVADLVEEDHTPVAAIRIHNLIHSDWSKDAAIRISALIDAGHPKNVAIQAYELEEDDRPIGIALAMARLMVQGASEDAAESTTDLIRMGVETPLARRAGQTRDAGLTRGSVEVVGKALLSKYTFEEAVRIARRHQSGISFAKSVEAED</sequence>